<protein>
    <submittedName>
        <fullName evidence="1">Uncharacterized protein</fullName>
    </submittedName>
</protein>
<evidence type="ECO:0000313" key="1">
    <source>
        <dbReference type="EMBL" id="CAG7678377.1"/>
    </source>
</evidence>
<dbReference type="AlphaFoldDB" id="A0A8J2JP83"/>
<name>A0A8J2JP83_9HEXA</name>
<evidence type="ECO:0000313" key="2">
    <source>
        <dbReference type="Proteomes" id="UP000708208"/>
    </source>
</evidence>
<gene>
    <name evidence="1" type="ORF">AFUS01_LOCUS2610</name>
</gene>
<reference evidence="1" key="1">
    <citation type="submission" date="2021-06" db="EMBL/GenBank/DDBJ databases">
        <authorList>
            <person name="Hodson N. C."/>
            <person name="Mongue J. A."/>
            <person name="Jaron S. K."/>
        </authorList>
    </citation>
    <scope>NUCLEOTIDE SEQUENCE</scope>
</reference>
<accession>A0A8J2JP83</accession>
<dbReference type="EMBL" id="CAJVCH010015041">
    <property type="protein sequence ID" value="CAG7678377.1"/>
    <property type="molecule type" value="Genomic_DNA"/>
</dbReference>
<keyword evidence="2" id="KW-1185">Reference proteome</keyword>
<organism evidence="1 2">
    <name type="scientific">Allacma fusca</name>
    <dbReference type="NCBI Taxonomy" id="39272"/>
    <lineage>
        <taxon>Eukaryota</taxon>
        <taxon>Metazoa</taxon>
        <taxon>Ecdysozoa</taxon>
        <taxon>Arthropoda</taxon>
        <taxon>Hexapoda</taxon>
        <taxon>Collembola</taxon>
        <taxon>Symphypleona</taxon>
        <taxon>Sminthuridae</taxon>
        <taxon>Allacma</taxon>
    </lineage>
</organism>
<sequence>MSRSSSSITFHKFVERSGLMVVSAYN</sequence>
<comment type="caution">
    <text evidence="1">The sequence shown here is derived from an EMBL/GenBank/DDBJ whole genome shotgun (WGS) entry which is preliminary data.</text>
</comment>
<proteinExistence type="predicted"/>
<dbReference type="Proteomes" id="UP000708208">
    <property type="component" value="Unassembled WGS sequence"/>
</dbReference>